<organism evidence="1 2">
    <name type="scientific">Naja naja</name>
    <name type="common">Indian cobra</name>
    <dbReference type="NCBI Taxonomy" id="35670"/>
    <lineage>
        <taxon>Eukaryota</taxon>
        <taxon>Metazoa</taxon>
        <taxon>Chordata</taxon>
        <taxon>Craniata</taxon>
        <taxon>Vertebrata</taxon>
        <taxon>Euteleostomi</taxon>
        <taxon>Lepidosauria</taxon>
        <taxon>Squamata</taxon>
        <taxon>Bifurcata</taxon>
        <taxon>Unidentata</taxon>
        <taxon>Episquamata</taxon>
        <taxon>Toxicofera</taxon>
        <taxon>Serpentes</taxon>
        <taxon>Colubroidea</taxon>
        <taxon>Elapidae</taxon>
        <taxon>Elapinae</taxon>
        <taxon>Naja</taxon>
    </lineage>
</organism>
<dbReference type="Proteomes" id="UP000694559">
    <property type="component" value="Unplaced"/>
</dbReference>
<sequence>MLLTMIYMLNEKQEKFHSKLYRKLVEQQYENIRLVGDFNAITNLGKDFPLKFIYLFIYYLDLYATPSPRTRGGSQLKPIHNNKLI</sequence>
<keyword evidence="2" id="KW-1185">Reference proteome</keyword>
<evidence type="ECO:0000313" key="1">
    <source>
        <dbReference type="Ensembl" id="ENSNNAP00000001553.1"/>
    </source>
</evidence>
<accession>A0A8C6V7R4</accession>
<protein>
    <submittedName>
        <fullName evidence="1">Uncharacterized protein</fullName>
    </submittedName>
</protein>
<proteinExistence type="predicted"/>
<reference evidence="1" key="2">
    <citation type="submission" date="2025-09" db="UniProtKB">
        <authorList>
            <consortium name="Ensembl"/>
        </authorList>
    </citation>
    <scope>IDENTIFICATION</scope>
</reference>
<dbReference type="Ensembl" id="ENSNNAT00000001643.1">
    <property type="protein sequence ID" value="ENSNNAP00000001553.1"/>
    <property type="gene ID" value="ENSNNAG00000001113.1"/>
</dbReference>
<dbReference type="OrthoDB" id="9909359at2759"/>
<dbReference type="AlphaFoldDB" id="A0A8C6V7R4"/>
<reference evidence="1" key="1">
    <citation type="submission" date="2025-08" db="UniProtKB">
        <authorList>
            <consortium name="Ensembl"/>
        </authorList>
    </citation>
    <scope>IDENTIFICATION</scope>
</reference>
<name>A0A8C6V7R4_NAJNA</name>
<evidence type="ECO:0000313" key="2">
    <source>
        <dbReference type="Proteomes" id="UP000694559"/>
    </source>
</evidence>